<dbReference type="InterPro" id="IPR006474">
    <property type="entry name" value="Helicase_Cas3_CRISPR-ass_core"/>
</dbReference>
<dbReference type="InterPro" id="IPR054712">
    <property type="entry name" value="Cas3-like_dom"/>
</dbReference>
<keyword evidence="4" id="KW-0479">Metal-binding</keyword>
<protein>
    <submittedName>
        <fullName evidence="12">CRISPR-associated helicase Cas3</fullName>
    </submittedName>
</protein>
<keyword evidence="3" id="KW-0540">Nuclease</keyword>
<dbReference type="CDD" id="cd17930">
    <property type="entry name" value="DEXHc_cas3"/>
    <property type="match status" value="1"/>
</dbReference>
<evidence type="ECO:0000313" key="12">
    <source>
        <dbReference type="EMBL" id="AYO29335.1"/>
    </source>
</evidence>
<dbReference type="GO" id="GO:0006289">
    <property type="term" value="P:nucleotide-excision repair"/>
    <property type="evidence" value="ECO:0007669"/>
    <property type="project" value="TreeGrafter"/>
</dbReference>
<dbReference type="GO" id="GO:0003677">
    <property type="term" value="F:DNA binding"/>
    <property type="evidence" value="ECO:0007669"/>
    <property type="project" value="InterPro"/>
</dbReference>
<dbReference type="NCBIfam" id="TIGR01596">
    <property type="entry name" value="cas3_HD"/>
    <property type="match status" value="1"/>
</dbReference>
<dbReference type="Proteomes" id="UP000280960">
    <property type="component" value="Chromosome"/>
</dbReference>
<dbReference type="SUPFAM" id="SSF52540">
    <property type="entry name" value="P-loop containing nucleoside triphosphate hydrolases"/>
    <property type="match status" value="1"/>
</dbReference>
<dbReference type="Pfam" id="PF18019">
    <property type="entry name" value="Cas3_HD"/>
    <property type="match status" value="1"/>
</dbReference>
<dbReference type="EMBL" id="CP033169">
    <property type="protein sequence ID" value="AYO29335.1"/>
    <property type="molecule type" value="Genomic_DNA"/>
</dbReference>
<dbReference type="Pfam" id="PF22590">
    <property type="entry name" value="Cas3-like_C_2"/>
    <property type="match status" value="1"/>
</dbReference>
<proteinExistence type="inferred from homology"/>
<dbReference type="PROSITE" id="PS51643">
    <property type="entry name" value="HD_CAS3"/>
    <property type="match status" value="1"/>
</dbReference>
<dbReference type="CDD" id="cd09641">
    <property type="entry name" value="Cas3''_I"/>
    <property type="match status" value="1"/>
</dbReference>
<dbReference type="Gene3D" id="3.40.50.300">
    <property type="entry name" value="P-loop containing nucleotide triphosphate hydrolases"/>
    <property type="match status" value="2"/>
</dbReference>
<dbReference type="InterPro" id="IPR027417">
    <property type="entry name" value="P-loop_NTPase"/>
</dbReference>
<reference evidence="12 13" key="1">
    <citation type="submission" date="2018-10" db="EMBL/GenBank/DDBJ databases">
        <authorList>
            <person name="Zhang X."/>
        </authorList>
    </citation>
    <scope>NUCLEOTIDE SEQUENCE [LARGE SCALE GENOMIC DNA]</scope>
    <source>
        <strain evidence="12 13">SK-G1</strain>
    </source>
</reference>
<evidence type="ECO:0000256" key="6">
    <source>
        <dbReference type="ARBA" id="ARBA00022801"/>
    </source>
</evidence>
<name>A0A3G2R210_9FIRM</name>
<dbReference type="InterPro" id="IPR001650">
    <property type="entry name" value="Helicase_C-like"/>
</dbReference>
<dbReference type="GO" id="GO:0051607">
    <property type="term" value="P:defense response to virus"/>
    <property type="evidence" value="ECO:0007669"/>
    <property type="project" value="UniProtKB-KW"/>
</dbReference>
<keyword evidence="5" id="KW-0547">Nucleotide-binding</keyword>
<sequence length="801" mass="92810">MPALTFTGRTKKVNASSSSNLYSHPEKALEEHMINVADIAQQNLRQSPANFPGQITRDRLFRLIKTCGLLHDLGKATGFFQRYLFASEEEKKNLKSMEETHHGLLSAVACFFAANAEFEQDEDLKGDDRSFLSFIAFLTVKRHHGNLEDIVDEAVLNDKEQVLMAQIESIDEKKLTILNTALKQNGLKQDITVENLKKWVMNLSGELRSIRRKLRGLGRSRRLDPYLITNYLFSLLIDADKSEVSTGKVLERNDANLDSSIVDKYKESMNFKDTFLNKLRQKAYNEVVYSPLDLEKRVYSINLPTGLGKTLTSLAFALKLRKEVHAKKGFFPRIIYSLPFLSIIEQNAGEFEKVLKAGGLDVDTSLLLKHHHLSEYTYKKDDEVYEPDDAKILIEGWNSEIIVTTFVQLFHALLSNKNKNLRKFHRLSGSIIILDEVQSIPFKYWLLVREILKTLIEQMDSYVVFVTATEPMIFSREEVFPLTDRKKYFNVMDRVVIKPEITRDISVEEFAESIEINDGRSYLFILNTIRSAKTFYNLLKQKAGEKEVAFLSTHVVPFERLRRIEKMRDGRVSIAVTTQLVEAGVDIDFNVVYRDLAPLDSINQSAGRCNRNWGKKGEVIVVSLKDEKRLYSSYIYDDVLLDMTRRILQKKEIIEEKDFLELIESYYREMQDKKSSDRSRELLSAVYSMKYTSVDETPCISDFKLIDEDYPKLDVFIELNDEAEEIWQDYIRIKEIKNIIKRRLAFSQIKADFYKYTVSIPMNVANLPPEVANFRYVNRNSLKDYYDEDTGFRCEGVTALW</sequence>
<keyword evidence="6" id="KW-0378">Hydrolase</keyword>
<dbReference type="AlphaFoldDB" id="A0A3G2R210"/>
<evidence type="ECO:0000259" key="11">
    <source>
        <dbReference type="PROSITE" id="PS51643"/>
    </source>
</evidence>
<keyword evidence="8" id="KW-0067">ATP-binding</keyword>
<feature type="domain" description="Helicase C-terminal" evidence="10">
    <location>
        <begin position="506"/>
        <end position="671"/>
    </location>
</feature>
<keyword evidence="13" id="KW-1185">Reference proteome</keyword>
<dbReference type="PANTHER" id="PTHR47957:SF3">
    <property type="entry name" value="ATP-DEPENDENT HELICASE HRQ1"/>
    <property type="match status" value="1"/>
</dbReference>
<dbReference type="PANTHER" id="PTHR47957">
    <property type="entry name" value="ATP-DEPENDENT HELICASE HRQ1"/>
    <property type="match status" value="1"/>
</dbReference>
<dbReference type="GO" id="GO:0016787">
    <property type="term" value="F:hydrolase activity"/>
    <property type="evidence" value="ECO:0007669"/>
    <property type="project" value="UniProtKB-KW"/>
</dbReference>
<dbReference type="GO" id="GO:0043138">
    <property type="term" value="F:3'-5' DNA helicase activity"/>
    <property type="evidence" value="ECO:0007669"/>
    <property type="project" value="TreeGrafter"/>
</dbReference>
<evidence type="ECO:0000313" key="13">
    <source>
        <dbReference type="Proteomes" id="UP000280960"/>
    </source>
</evidence>
<dbReference type="GO" id="GO:0036297">
    <property type="term" value="P:interstrand cross-link repair"/>
    <property type="evidence" value="ECO:0007669"/>
    <property type="project" value="TreeGrafter"/>
</dbReference>
<evidence type="ECO:0000256" key="2">
    <source>
        <dbReference type="ARBA" id="ARBA00009046"/>
    </source>
</evidence>
<dbReference type="GO" id="GO:0046872">
    <property type="term" value="F:metal ion binding"/>
    <property type="evidence" value="ECO:0007669"/>
    <property type="project" value="UniProtKB-KW"/>
</dbReference>
<dbReference type="GO" id="GO:0005524">
    <property type="term" value="F:ATP binding"/>
    <property type="evidence" value="ECO:0007669"/>
    <property type="project" value="UniProtKB-KW"/>
</dbReference>
<evidence type="ECO:0000259" key="10">
    <source>
        <dbReference type="PROSITE" id="PS51194"/>
    </source>
</evidence>
<feature type="domain" description="HD Cas3-type" evidence="11">
    <location>
        <begin position="22"/>
        <end position="242"/>
    </location>
</feature>
<dbReference type="InterPro" id="IPR014001">
    <property type="entry name" value="Helicase_ATP-bd"/>
</dbReference>
<organism evidence="12 13">
    <name type="scientific">Biomaibacter acetigenes</name>
    <dbReference type="NCBI Taxonomy" id="2316383"/>
    <lineage>
        <taxon>Bacteria</taxon>
        <taxon>Bacillati</taxon>
        <taxon>Bacillota</taxon>
        <taxon>Clostridia</taxon>
        <taxon>Thermosediminibacterales</taxon>
        <taxon>Tepidanaerobacteraceae</taxon>
        <taxon>Biomaibacter</taxon>
    </lineage>
</organism>
<comment type="similarity">
    <text evidence="1">In the N-terminal section; belongs to the CRISPR-associated nuclease Cas3-HD family.</text>
</comment>
<evidence type="ECO:0000256" key="3">
    <source>
        <dbReference type="ARBA" id="ARBA00022722"/>
    </source>
</evidence>
<comment type="similarity">
    <text evidence="2">In the central section; belongs to the CRISPR-associated helicase Cas3 family.</text>
</comment>
<dbReference type="KEGG" id="bacg:D2962_00805"/>
<dbReference type="InterPro" id="IPR006483">
    <property type="entry name" value="CRISPR-assoc_Cas3_HD"/>
</dbReference>
<dbReference type="Gene3D" id="1.10.3210.30">
    <property type="match status" value="1"/>
</dbReference>
<dbReference type="InterPro" id="IPR006935">
    <property type="entry name" value="Helicase/UvrB_N"/>
</dbReference>
<keyword evidence="9" id="KW-0051">Antiviral defense</keyword>
<dbReference type="PROSITE" id="PS51194">
    <property type="entry name" value="HELICASE_CTER"/>
    <property type="match status" value="1"/>
</dbReference>
<gene>
    <name evidence="12" type="primary">cas3</name>
    <name evidence="12" type="ORF">D2962_00805</name>
</gene>
<accession>A0A3G2R210</accession>
<dbReference type="GO" id="GO:0004518">
    <property type="term" value="F:nuclease activity"/>
    <property type="evidence" value="ECO:0007669"/>
    <property type="project" value="UniProtKB-KW"/>
</dbReference>
<evidence type="ECO:0000256" key="4">
    <source>
        <dbReference type="ARBA" id="ARBA00022723"/>
    </source>
</evidence>
<evidence type="ECO:0000256" key="9">
    <source>
        <dbReference type="ARBA" id="ARBA00023118"/>
    </source>
</evidence>
<keyword evidence="7" id="KW-0347">Helicase</keyword>
<dbReference type="InterPro" id="IPR038257">
    <property type="entry name" value="CRISPR-assoc_Cas3_HD_sf"/>
</dbReference>
<evidence type="ECO:0000256" key="1">
    <source>
        <dbReference type="ARBA" id="ARBA00006847"/>
    </source>
</evidence>
<dbReference type="NCBIfam" id="TIGR01587">
    <property type="entry name" value="cas3_core"/>
    <property type="match status" value="1"/>
</dbReference>
<evidence type="ECO:0000256" key="5">
    <source>
        <dbReference type="ARBA" id="ARBA00022741"/>
    </source>
</evidence>
<dbReference type="Pfam" id="PF04851">
    <property type="entry name" value="ResIII"/>
    <property type="match status" value="1"/>
</dbReference>
<dbReference type="SMART" id="SM00487">
    <property type="entry name" value="DEXDc"/>
    <property type="match status" value="1"/>
</dbReference>
<evidence type="ECO:0000256" key="7">
    <source>
        <dbReference type="ARBA" id="ARBA00022806"/>
    </source>
</evidence>
<evidence type="ECO:0000256" key="8">
    <source>
        <dbReference type="ARBA" id="ARBA00022840"/>
    </source>
</evidence>